<sequence length="181" mass="20272">MPDKVKEYIVSSKLAHPKKTAKTIYQEMIVTGLASCNDLSLSTVQRYISKNKLTIKSLEPVDRKAFEFEFANDCWQSDISVGPYLNLNGKKQKTHLFAILDDASRLVVHCEAFFSEGFPSLLSTFKTAVAKRGVPKKLFVDNGKVYHSSQLQFICASIGSIVSFARPYSPQSKGYVKTFVM</sequence>
<evidence type="ECO:0000259" key="1">
    <source>
        <dbReference type="PROSITE" id="PS50994"/>
    </source>
</evidence>
<organism evidence="2 3">
    <name type="scientific">Alkalicella caledoniensis</name>
    <dbReference type="NCBI Taxonomy" id="2731377"/>
    <lineage>
        <taxon>Bacteria</taxon>
        <taxon>Bacillati</taxon>
        <taxon>Bacillota</taxon>
        <taxon>Clostridia</taxon>
        <taxon>Eubacteriales</taxon>
        <taxon>Proteinivoracaceae</taxon>
        <taxon>Alkalicella</taxon>
    </lineage>
</organism>
<dbReference type="InterPro" id="IPR001584">
    <property type="entry name" value="Integrase_cat-core"/>
</dbReference>
<dbReference type="SUPFAM" id="SSF53098">
    <property type="entry name" value="Ribonuclease H-like"/>
    <property type="match status" value="1"/>
</dbReference>
<dbReference type="PROSITE" id="PS50994">
    <property type="entry name" value="INTEGRASE"/>
    <property type="match status" value="1"/>
</dbReference>
<dbReference type="Proteomes" id="UP000516160">
    <property type="component" value="Chromosome"/>
</dbReference>
<dbReference type="AlphaFoldDB" id="A0A7G9W3V9"/>
<dbReference type="InterPro" id="IPR036397">
    <property type="entry name" value="RNaseH_sf"/>
</dbReference>
<dbReference type="GO" id="GO:0003676">
    <property type="term" value="F:nucleic acid binding"/>
    <property type="evidence" value="ECO:0007669"/>
    <property type="project" value="InterPro"/>
</dbReference>
<dbReference type="PANTHER" id="PTHR35004">
    <property type="entry name" value="TRANSPOSASE RV3428C-RELATED"/>
    <property type="match status" value="1"/>
</dbReference>
<evidence type="ECO:0000313" key="2">
    <source>
        <dbReference type="EMBL" id="QNO13371.1"/>
    </source>
</evidence>
<dbReference type="GO" id="GO:0015074">
    <property type="term" value="P:DNA integration"/>
    <property type="evidence" value="ECO:0007669"/>
    <property type="project" value="InterPro"/>
</dbReference>
<reference evidence="2 3" key="1">
    <citation type="submission" date="2020-07" db="EMBL/GenBank/DDBJ databases">
        <title>Alkalicella. sp. LB2 genome.</title>
        <authorList>
            <person name="Postec A."/>
            <person name="Quemeneur M."/>
        </authorList>
    </citation>
    <scope>NUCLEOTIDE SEQUENCE [LARGE SCALE GENOMIC DNA]</scope>
    <source>
        <strain evidence="2 3">LB2</strain>
    </source>
</reference>
<protein>
    <submittedName>
        <fullName evidence="2">Transposase family protein</fullName>
    </submittedName>
</protein>
<dbReference type="InterPro" id="IPR012337">
    <property type="entry name" value="RNaseH-like_sf"/>
</dbReference>
<dbReference type="Gene3D" id="3.30.420.10">
    <property type="entry name" value="Ribonuclease H-like superfamily/Ribonuclease H"/>
    <property type="match status" value="1"/>
</dbReference>
<evidence type="ECO:0000313" key="3">
    <source>
        <dbReference type="Proteomes" id="UP000516160"/>
    </source>
</evidence>
<dbReference type="PANTHER" id="PTHR35004:SF6">
    <property type="entry name" value="TRANSPOSASE"/>
    <property type="match status" value="1"/>
</dbReference>
<name>A0A7G9W3V9_ALKCA</name>
<dbReference type="KEGG" id="acae:HYG86_00585"/>
<gene>
    <name evidence="2" type="ORF">HYG86_00585</name>
</gene>
<dbReference type="Pfam" id="PF00665">
    <property type="entry name" value="rve"/>
    <property type="match status" value="1"/>
</dbReference>
<proteinExistence type="predicted"/>
<dbReference type="EMBL" id="CP058559">
    <property type="protein sequence ID" value="QNO13371.1"/>
    <property type="molecule type" value="Genomic_DNA"/>
</dbReference>
<dbReference type="RefSeq" id="WP_213167046.1">
    <property type="nucleotide sequence ID" value="NZ_CP058559.1"/>
</dbReference>
<keyword evidence="3" id="KW-1185">Reference proteome</keyword>
<accession>A0A7G9W3V9</accession>
<feature type="domain" description="Integrase catalytic" evidence="1">
    <location>
        <begin position="56"/>
        <end position="181"/>
    </location>
</feature>